<keyword evidence="12 24" id="KW-0378">Hydrolase</keyword>
<evidence type="ECO:0000256" key="7">
    <source>
        <dbReference type="ARBA" id="ARBA00022475"/>
    </source>
</evidence>
<comment type="cofactor">
    <cofactor evidence="4 24">
        <name>Zn(2+)</name>
        <dbReference type="ChEBI" id="CHEBI:29105"/>
    </cofactor>
</comment>
<dbReference type="GO" id="GO:0070573">
    <property type="term" value="F:metallodipeptidase activity"/>
    <property type="evidence" value="ECO:0007669"/>
    <property type="project" value="InterPro"/>
</dbReference>
<dbReference type="EC" id="3.4.13.19" evidence="24"/>
<evidence type="ECO:0000256" key="22">
    <source>
        <dbReference type="ARBA" id="ARBA00048210"/>
    </source>
</evidence>
<evidence type="ECO:0000256" key="12">
    <source>
        <dbReference type="ARBA" id="ARBA00022801"/>
    </source>
</evidence>
<evidence type="ECO:0000256" key="14">
    <source>
        <dbReference type="ARBA" id="ARBA00022997"/>
    </source>
</evidence>
<comment type="similarity">
    <text evidence="24">Belongs to the metallo-dependent hydrolases superfamily. Peptidase M19 family.</text>
</comment>
<proteinExistence type="evidence at transcript level"/>
<keyword evidence="17" id="KW-0472">Membrane</keyword>
<keyword evidence="19" id="KW-0325">Glycoprotein</keyword>
<keyword evidence="20" id="KW-0449">Lipoprotein</keyword>
<accession>V9KQQ2</accession>
<evidence type="ECO:0000256" key="21">
    <source>
        <dbReference type="ARBA" id="ARBA00029402"/>
    </source>
</evidence>
<comment type="function">
    <text evidence="21">Independently of its dipeptidase activity, acts as an adhesion receptor for neutrophil recruitment from bloodstream into inflamed lungs and liver.</text>
</comment>
<evidence type="ECO:0000256" key="24">
    <source>
        <dbReference type="RuleBase" id="RU341113"/>
    </source>
</evidence>
<evidence type="ECO:0000256" key="23">
    <source>
        <dbReference type="ARBA" id="ARBA00048518"/>
    </source>
</evidence>
<feature type="signal peptide" evidence="24">
    <location>
        <begin position="1"/>
        <end position="16"/>
    </location>
</feature>
<dbReference type="EMBL" id="JW867915">
    <property type="protein sequence ID" value="AFP00433.1"/>
    <property type="molecule type" value="mRNA"/>
</dbReference>
<evidence type="ECO:0000256" key="10">
    <source>
        <dbReference type="ARBA" id="ARBA00022723"/>
    </source>
</evidence>
<keyword evidence="18 24" id="KW-1015">Disulfide bond</keyword>
<dbReference type="PANTHER" id="PTHR10443:SF38">
    <property type="entry name" value="DIPEPTIDASE 1"/>
    <property type="match status" value="1"/>
</dbReference>
<evidence type="ECO:0000256" key="13">
    <source>
        <dbReference type="ARBA" id="ARBA00022833"/>
    </source>
</evidence>
<evidence type="ECO:0000256" key="11">
    <source>
        <dbReference type="ARBA" id="ARBA00022729"/>
    </source>
</evidence>
<dbReference type="CDD" id="cd01301">
    <property type="entry name" value="rDP_like"/>
    <property type="match status" value="1"/>
</dbReference>
<comment type="catalytic activity">
    <reaction evidence="3 24">
        <text>an L-aminoacyl-L-amino acid + H2O = 2 an L-alpha-amino acid</text>
        <dbReference type="Rhea" id="RHEA:48940"/>
        <dbReference type="ChEBI" id="CHEBI:15377"/>
        <dbReference type="ChEBI" id="CHEBI:59869"/>
        <dbReference type="ChEBI" id="CHEBI:77460"/>
        <dbReference type="EC" id="3.4.13.19"/>
    </reaction>
</comment>
<dbReference type="FunFam" id="3.20.20.140:FF:000030">
    <property type="entry name" value="Dipeptidase"/>
    <property type="match status" value="1"/>
</dbReference>
<evidence type="ECO:0000256" key="2">
    <source>
        <dbReference type="ARBA" id="ARBA00001526"/>
    </source>
</evidence>
<evidence type="ECO:0000256" key="8">
    <source>
        <dbReference type="ARBA" id="ARBA00022622"/>
    </source>
</evidence>
<evidence type="ECO:0000256" key="9">
    <source>
        <dbReference type="ARBA" id="ARBA00022670"/>
    </source>
</evidence>
<comment type="catalytic activity">
    <reaction evidence="22">
        <text>leukotriene D4 + H2O = leukotriene E4 + glycine</text>
        <dbReference type="Rhea" id="RHEA:48616"/>
        <dbReference type="ChEBI" id="CHEBI:15377"/>
        <dbReference type="ChEBI" id="CHEBI:57305"/>
        <dbReference type="ChEBI" id="CHEBI:57462"/>
        <dbReference type="ChEBI" id="CHEBI:63166"/>
    </reaction>
</comment>
<dbReference type="GO" id="GO:0008800">
    <property type="term" value="F:beta-lactamase activity"/>
    <property type="evidence" value="ECO:0007669"/>
    <property type="project" value="UniProtKB-EC"/>
</dbReference>
<keyword evidence="9 24" id="KW-0645">Protease</keyword>
<dbReference type="GO" id="GO:0098552">
    <property type="term" value="C:side of membrane"/>
    <property type="evidence" value="ECO:0007669"/>
    <property type="project" value="UniProtKB-KW"/>
</dbReference>
<dbReference type="GO" id="GO:0006629">
    <property type="term" value="P:lipid metabolic process"/>
    <property type="evidence" value="ECO:0007669"/>
    <property type="project" value="UniProtKB-KW"/>
</dbReference>
<dbReference type="MEROPS" id="M19.001"/>
<comment type="catalytic activity">
    <reaction evidence="23">
        <text>L-cystine-bis-glycine + 2 H2O = L-cystine + 2 glycine</text>
        <dbReference type="Rhea" id="RHEA:60520"/>
        <dbReference type="ChEBI" id="CHEBI:15377"/>
        <dbReference type="ChEBI" id="CHEBI:35491"/>
        <dbReference type="ChEBI" id="CHEBI:57305"/>
        <dbReference type="ChEBI" id="CHEBI:143812"/>
    </reaction>
</comment>
<dbReference type="GO" id="GO:0046872">
    <property type="term" value="F:metal ion binding"/>
    <property type="evidence" value="ECO:0007669"/>
    <property type="project" value="UniProtKB-UniRule"/>
</dbReference>
<evidence type="ECO:0000256" key="17">
    <source>
        <dbReference type="ARBA" id="ARBA00023136"/>
    </source>
</evidence>
<feature type="chain" id="PRO_5005149354" description="Dipeptidase" evidence="24">
    <location>
        <begin position="17"/>
        <end position="382"/>
    </location>
</feature>
<dbReference type="Gene3D" id="3.20.20.140">
    <property type="entry name" value="Metal-dependent hydrolases"/>
    <property type="match status" value="1"/>
</dbReference>
<evidence type="ECO:0000256" key="6">
    <source>
        <dbReference type="ARBA" id="ARBA00011748"/>
    </source>
</evidence>
<dbReference type="GO" id="GO:0016324">
    <property type="term" value="C:apical plasma membrane"/>
    <property type="evidence" value="ECO:0007669"/>
    <property type="project" value="UniProtKB-SubCell"/>
</dbReference>
<organism evidence="25">
    <name type="scientific">Callorhinchus milii</name>
    <name type="common">Ghost shark</name>
    <dbReference type="NCBI Taxonomy" id="7868"/>
    <lineage>
        <taxon>Eukaryota</taxon>
        <taxon>Metazoa</taxon>
        <taxon>Chordata</taxon>
        <taxon>Craniata</taxon>
        <taxon>Vertebrata</taxon>
        <taxon>Chondrichthyes</taxon>
        <taxon>Holocephali</taxon>
        <taxon>Chimaeriformes</taxon>
        <taxon>Callorhinchidae</taxon>
        <taxon>Callorhinchus</taxon>
    </lineage>
</organism>
<dbReference type="AlphaFoldDB" id="V9KQQ2"/>
<dbReference type="Pfam" id="PF01244">
    <property type="entry name" value="Peptidase_M19"/>
    <property type="match status" value="1"/>
</dbReference>
<keyword evidence="13 24" id="KW-0862">Zinc</keyword>
<evidence type="ECO:0000256" key="19">
    <source>
        <dbReference type="ARBA" id="ARBA00023180"/>
    </source>
</evidence>
<evidence type="ECO:0000256" key="3">
    <source>
        <dbReference type="ARBA" id="ARBA00001670"/>
    </source>
</evidence>
<evidence type="ECO:0000256" key="18">
    <source>
        <dbReference type="ARBA" id="ARBA00023157"/>
    </source>
</evidence>
<keyword evidence="14 24" id="KW-0224">Dipeptidase</keyword>
<dbReference type="SUPFAM" id="SSF51556">
    <property type="entry name" value="Metallo-dependent hydrolases"/>
    <property type="match status" value="1"/>
</dbReference>
<evidence type="ECO:0000313" key="25">
    <source>
        <dbReference type="EMBL" id="AFP00433.1"/>
    </source>
</evidence>
<evidence type="ECO:0000256" key="1">
    <source>
        <dbReference type="ARBA" id="ARBA00000437"/>
    </source>
</evidence>
<dbReference type="PROSITE" id="PS00869">
    <property type="entry name" value="RENAL_DIPEPTIDASE_1"/>
    <property type="match status" value="1"/>
</dbReference>
<dbReference type="InterPro" id="IPR000180">
    <property type="entry name" value="Dipep_AS"/>
</dbReference>
<dbReference type="PROSITE" id="PS51365">
    <property type="entry name" value="RENAL_DIPEPTIDASE_2"/>
    <property type="match status" value="1"/>
</dbReference>
<keyword evidence="16" id="KW-0443">Lipid metabolism</keyword>
<dbReference type="InterPro" id="IPR032466">
    <property type="entry name" value="Metal_Hydrolase"/>
</dbReference>
<keyword evidence="15 24" id="KW-0482">Metalloprotease</keyword>
<dbReference type="GO" id="GO:0006508">
    <property type="term" value="P:proteolysis"/>
    <property type="evidence" value="ECO:0007669"/>
    <property type="project" value="UniProtKB-KW"/>
</dbReference>
<evidence type="ECO:0000256" key="20">
    <source>
        <dbReference type="ARBA" id="ARBA00023288"/>
    </source>
</evidence>
<keyword evidence="7" id="KW-1003">Cell membrane</keyword>
<dbReference type="PANTHER" id="PTHR10443">
    <property type="entry name" value="MICROSOMAL DIPEPTIDASE"/>
    <property type="match status" value="1"/>
</dbReference>
<sequence>MWISVFLFCLFTLTSADEFNVRAKELMKKHPLIDGHNDLPWQLLKRFHNQLNKVDLNTFNETHTNIPKLKLGHVGGQFWAAFTPCDTQYKDAVRQTLDQIDVIHRMCKKYPETFTFAETSADIRAAFKNKKVASLIGVEGGHSIDSSMATLRLFYSLGVRYMTLTHSCNTPWADCWKVNTGAVEAENNGLSDFGKKIIKEMNHLGMIVDLAHVSVKTMSDALEVSEAPIIFSHSSAYALCKHERNVPDNILKIVKEKKGVVMVNFYNTYVTCSDNANLSDVADHFDYIKNVAGYEAVGFGGDYDGVNRLPTGLEDVSFYPDLVAELLRRNWTDMEVQAALGENLLRVFEAVENVRNELLVDDTPISYDKVQNPCRTSYGYSN</sequence>
<evidence type="ECO:0000256" key="4">
    <source>
        <dbReference type="ARBA" id="ARBA00001947"/>
    </source>
</evidence>
<protein>
    <recommendedName>
        <fullName evidence="24">Dipeptidase</fullName>
        <ecNumber evidence="24">3.4.13.19</ecNumber>
    </recommendedName>
</protein>
<name>V9KQQ2_CALMI</name>
<dbReference type="InterPro" id="IPR008257">
    <property type="entry name" value="Pept_M19"/>
</dbReference>
<comment type="subunit">
    <text evidence="6 24">Homodimer; disulfide-linked.</text>
</comment>
<reference evidence="25" key="1">
    <citation type="journal article" date="2014" name="Nature">
        <title>Elephant shark genome provides unique insights into gnathostome evolution.</title>
        <authorList>
            <consortium name="International Elephant Shark Genome Sequencing Consortium"/>
            <person name="Venkatesh B."/>
            <person name="Lee A.P."/>
            <person name="Ravi V."/>
            <person name="Maurya A.K."/>
            <person name="Lian M.M."/>
            <person name="Swann J.B."/>
            <person name="Ohta Y."/>
            <person name="Flajnik M.F."/>
            <person name="Sutoh Y."/>
            <person name="Kasahara M."/>
            <person name="Hoon S."/>
            <person name="Gangu V."/>
            <person name="Roy S.W."/>
            <person name="Irimia M."/>
            <person name="Korzh V."/>
            <person name="Kondrychyn I."/>
            <person name="Lim Z.W."/>
            <person name="Tay B.H."/>
            <person name="Tohari S."/>
            <person name="Kong K.W."/>
            <person name="Ho S."/>
            <person name="Lorente-Galdos B."/>
            <person name="Quilez J."/>
            <person name="Marques-Bonet T."/>
            <person name="Raney B.J."/>
            <person name="Ingham P.W."/>
            <person name="Tay A."/>
            <person name="Hillier L.W."/>
            <person name="Minx P."/>
            <person name="Boehm T."/>
            <person name="Wilson R.K."/>
            <person name="Brenner S."/>
            <person name="Warren W.C."/>
        </authorList>
    </citation>
    <scope>NUCLEOTIDE SEQUENCE</scope>
    <source>
        <tissue evidence="25">Intestine</tissue>
    </source>
</reference>
<keyword evidence="8 24" id="KW-0336">GPI-anchor</keyword>
<keyword evidence="10 24" id="KW-0479">Metal-binding</keyword>
<evidence type="ECO:0000256" key="15">
    <source>
        <dbReference type="ARBA" id="ARBA00023049"/>
    </source>
</evidence>
<keyword evidence="11 24" id="KW-0732">Signal</keyword>
<evidence type="ECO:0000256" key="5">
    <source>
        <dbReference type="ARBA" id="ARBA00004303"/>
    </source>
</evidence>
<comment type="catalytic activity">
    <reaction evidence="2">
        <text>a beta-lactam + H2O = a substituted beta-amino acid</text>
        <dbReference type="Rhea" id="RHEA:20401"/>
        <dbReference type="ChEBI" id="CHEBI:15377"/>
        <dbReference type="ChEBI" id="CHEBI:35627"/>
        <dbReference type="ChEBI" id="CHEBI:140347"/>
        <dbReference type="EC" id="3.5.2.6"/>
    </reaction>
</comment>
<comment type="catalytic activity">
    <reaction evidence="1">
        <text>glycyldehydrophenylalanine + H2O = 2,3-didehydrophenylalanine + glycine</text>
        <dbReference type="Rhea" id="RHEA:62704"/>
        <dbReference type="ChEBI" id="CHEBI:15377"/>
        <dbReference type="ChEBI" id="CHEBI:57305"/>
        <dbReference type="ChEBI" id="CHEBI:145925"/>
        <dbReference type="ChEBI" id="CHEBI:145926"/>
    </reaction>
</comment>
<comment type="subcellular location">
    <subcellularLocation>
        <location evidence="5">Apical cell membrane</location>
        <topology evidence="5">Lipid-anchor</topology>
        <topology evidence="5">GPI-anchor</topology>
    </subcellularLocation>
    <subcellularLocation>
        <location evidence="24">Membrane</location>
        <topology evidence="24">Lipid-anchor</topology>
        <topology evidence="24">GPI-anchor</topology>
    </subcellularLocation>
</comment>
<evidence type="ECO:0000256" key="16">
    <source>
        <dbReference type="ARBA" id="ARBA00023098"/>
    </source>
</evidence>